<dbReference type="EMBL" id="BPLR01004667">
    <property type="protein sequence ID" value="GIX96603.1"/>
    <property type="molecule type" value="Genomic_DNA"/>
</dbReference>
<gene>
    <name evidence="1" type="ORF">CEXT_57861</name>
</gene>
<accession>A0AAV4PKB1</accession>
<name>A0AAV4PKB1_CAEEX</name>
<reference evidence="1 2" key="1">
    <citation type="submission" date="2021-06" db="EMBL/GenBank/DDBJ databases">
        <title>Caerostris extrusa draft genome.</title>
        <authorList>
            <person name="Kono N."/>
            <person name="Arakawa K."/>
        </authorList>
    </citation>
    <scope>NUCLEOTIDE SEQUENCE [LARGE SCALE GENOMIC DNA]</scope>
</reference>
<dbReference type="Proteomes" id="UP001054945">
    <property type="component" value="Unassembled WGS sequence"/>
</dbReference>
<sequence>MADMKIVGTEGLLRSPWKYPRKVLIRFLILKKKNLEVKKLLISRLISKCWKRNCLLPMIGEEYLMLPKGDDGVPDGHAESTNKKG</sequence>
<evidence type="ECO:0000313" key="1">
    <source>
        <dbReference type="EMBL" id="GIX96603.1"/>
    </source>
</evidence>
<organism evidence="1 2">
    <name type="scientific">Caerostris extrusa</name>
    <name type="common">Bark spider</name>
    <name type="synonym">Caerostris bankana</name>
    <dbReference type="NCBI Taxonomy" id="172846"/>
    <lineage>
        <taxon>Eukaryota</taxon>
        <taxon>Metazoa</taxon>
        <taxon>Ecdysozoa</taxon>
        <taxon>Arthropoda</taxon>
        <taxon>Chelicerata</taxon>
        <taxon>Arachnida</taxon>
        <taxon>Araneae</taxon>
        <taxon>Araneomorphae</taxon>
        <taxon>Entelegynae</taxon>
        <taxon>Araneoidea</taxon>
        <taxon>Araneidae</taxon>
        <taxon>Caerostris</taxon>
    </lineage>
</organism>
<proteinExistence type="predicted"/>
<dbReference type="AlphaFoldDB" id="A0AAV4PKB1"/>
<comment type="caution">
    <text evidence="1">The sequence shown here is derived from an EMBL/GenBank/DDBJ whole genome shotgun (WGS) entry which is preliminary data.</text>
</comment>
<protein>
    <submittedName>
        <fullName evidence="1">Uncharacterized protein</fullName>
    </submittedName>
</protein>
<keyword evidence="2" id="KW-1185">Reference proteome</keyword>
<evidence type="ECO:0000313" key="2">
    <source>
        <dbReference type="Proteomes" id="UP001054945"/>
    </source>
</evidence>